<keyword evidence="2" id="KW-1185">Reference proteome</keyword>
<dbReference type="RefSeq" id="WP_259429350.1">
    <property type="nucleotide sequence ID" value="NZ_CP103423.1"/>
</dbReference>
<dbReference type="SUPFAM" id="SSF143011">
    <property type="entry name" value="RelE-like"/>
    <property type="match status" value="1"/>
</dbReference>
<dbReference type="Gene3D" id="3.30.2310.20">
    <property type="entry name" value="RelE-like"/>
    <property type="match status" value="1"/>
</dbReference>
<gene>
    <name evidence="1" type="ORF">NX772_02615</name>
</gene>
<evidence type="ECO:0000313" key="2">
    <source>
        <dbReference type="Proteomes" id="UP001058364"/>
    </source>
</evidence>
<evidence type="ECO:0000313" key="1">
    <source>
        <dbReference type="EMBL" id="UWD33977.1"/>
    </source>
</evidence>
<accession>A0ABY5TTI6</accession>
<organism evidence="1 2">
    <name type="scientific">Mesomycoplasma molare</name>
    <dbReference type="NCBI Taxonomy" id="171288"/>
    <lineage>
        <taxon>Bacteria</taxon>
        <taxon>Bacillati</taxon>
        <taxon>Mycoplasmatota</taxon>
        <taxon>Mycoplasmoidales</taxon>
        <taxon>Metamycoplasmataceae</taxon>
        <taxon>Mesomycoplasma</taxon>
    </lineage>
</organism>
<dbReference type="Proteomes" id="UP001058364">
    <property type="component" value="Chromosome"/>
</dbReference>
<dbReference type="InterPro" id="IPR035093">
    <property type="entry name" value="RelE/ParE_toxin_dom_sf"/>
</dbReference>
<name>A0ABY5TTI6_9BACT</name>
<protein>
    <recommendedName>
        <fullName evidence="3">Type II toxin-antitoxin system RelE/ParE family toxin</fullName>
    </recommendedName>
</protein>
<dbReference type="EMBL" id="CP103423">
    <property type="protein sequence ID" value="UWD33977.1"/>
    <property type="molecule type" value="Genomic_DNA"/>
</dbReference>
<reference evidence="1" key="1">
    <citation type="submission" date="2022-08" db="EMBL/GenBank/DDBJ databases">
        <title>Complete genome sequence of Mycoplasma molare type strain H 542.</title>
        <authorList>
            <person name="Spergser J."/>
        </authorList>
    </citation>
    <scope>NUCLEOTIDE SEQUENCE</scope>
    <source>
        <strain evidence="1">H 542</strain>
    </source>
</reference>
<sequence length="90" mass="11213">MMKYKVQYSKQTKKFMKKRPETGRKFFKTFKWVSENKITNPYYYDISEIKDNKHKNVFRLIIEIYKAIFRIENDKIIVILLKRDIRKEVE</sequence>
<proteinExistence type="predicted"/>
<evidence type="ECO:0008006" key="3">
    <source>
        <dbReference type="Google" id="ProtNLM"/>
    </source>
</evidence>